<keyword evidence="2" id="KW-1185">Reference proteome</keyword>
<organism evidence="1 2">
    <name type="scientific">Eubacterium plexicaudatum ASF492</name>
    <dbReference type="NCBI Taxonomy" id="1235802"/>
    <lineage>
        <taxon>Bacteria</taxon>
        <taxon>Bacillati</taxon>
        <taxon>Bacillota</taxon>
        <taxon>Clostridia</taxon>
        <taxon>Eubacteriales</taxon>
        <taxon>Eubacteriaceae</taxon>
        <taxon>Eubacterium</taxon>
    </lineage>
</organism>
<protein>
    <submittedName>
        <fullName evidence="1">Uncharacterized protein</fullName>
    </submittedName>
</protein>
<reference evidence="1 2" key="1">
    <citation type="journal article" date="2014" name="Genome Announc.">
        <title>Draft genome sequences of the altered schaedler flora, a defined bacterial community from gnotobiotic mice.</title>
        <authorList>
            <person name="Wannemuehler M.J."/>
            <person name="Overstreet A.M."/>
            <person name="Ward D.V."/>
            <person name="Phillips G.J."/>
        </authorList>
    </citation>
    <scope>NUCLEOTIDE SEQUENCE [LARGE SCALE GENOMIC DNA]</scope>
    <source>
        <strain evidence="1 2">ASF492</strain>
    </source>
</reference>
<comment type="caution">
    <text evidence="1">The sequence shown here is derived from an EMBL/GenBank/DDBJ whole genome shotgun (WGS) entry which is preliminary data.</text>
</comment>
<dbReference type="HOGENOM" id="CLU_2287295_0_0_9"/>
<dbReference type="AlphaFoldDB" id="N2AB91"/>
<gene>
    <name evidence="1" type="ORF">C823_02850</name>
</gene>
<proteinExistence type="predicted"/>
<dbReference type="PATRIC" id="fig|1235802.3.peg.3010"/>
<name>N2AB91_9FIRM</name>
<evidence type="ECO:0000313" key="2">
    <source>
        <dbReference type="Proteomes" id="UP000012589"/>
    </source>
</evidence>
<dbReference type="EMBL" id="AQFT01000088">
    <property type="protein sequence ID" value="EMZ25456.1"/>
    <property type="molecule type" value="Genomic_DNA"/>
</dbReference>
<sequence>MVRMRSDRDRSCQVMQQGHHYIDVALNEVVIFVKKDHMLPLAVLDENVTSVPDADGGQHEWIGFARQTAEYVLYEDDGISKRYTPQEQWKKVVRTAQELRN</sequence>
<dbReference type="Proteomes" id="UP000012589">
    <property type="component" value="Unassembled WGS sequence"/>
</dbReference>
<dbReference type="STRING" id="1235802.C823_02850"/>
<accession>N2AB91</accession>
<evidence type="ECO:0000313" key="1">
    <source>
        <dbReference type="EMBL" id="EMZ25456.1"/>
    </source>
</evidence>
<dbReference type="Gene3D" id="2.60.40.4040">
    <property type="match status" value="1"/>
</dbReference>